<gene>
    <name evidence="2" type="ORF">FIBSPDRAFT_809809</name>
</gene>
<feature type="compositionally biased region" description="Polar residues" evidence="1">
    <location>
        <begin position="514"/>
        <end position="527"/>
    </location>
</feature>
<sequence length="527" mass="55047">MGVLQYIYAPAKAPTGEQDKAEGSTLDVSAAAAEQSTEPASANALTAEQDVDEAEGSATLGASAAAEQSTKPASRNTSSDTDSAPSQPADEAIPAPESTPATSVHNTPPRSKTGHGFSFRALAFLSNHSEVKHAQPTVQEPTTPSPTTGGFFRRQTKVSGADRRAQKSALAVRSLIVGPLSAPPSSSGGKKAFSKLDLSKAKSQLLDPKNASKLIAELRALPTFEGDGSKAAGPIHAVCLDTTDAEAEEQHFSRLVQTRSNVVQVESRTIPSVVTASIAEITSMLKDMHVVNLITATDFGLGQPGDGSGILSGAVPTAETVINGIQMLTPELMALGYATGKAALPDHTGVYPPTDRMSVLTYWWGLELVLPSSSLHYLATTKSITHAIINFLTVLSALDSGVREILPFVRYIGQYVDFEFSSIQKQDRGEGVVCAATWIMPAALVPRPWDFVAPPKPTTPAGGSDPFAGPVTGLPRPSQATEASSRPSESPSDMTSPMTPVPSLPPILPEFVISSPNGTSSTNLIGM</sequence>
<feature type="compositionally biased region" description="Polar residues" evidence="1">
    <location>
        <begin position="99"/>
        <end position="110"/>
    </location>
</feature>
<feature type="region of interest" description="Disordered" evidence="1">
    <location>
        <begin position="1"/>
        <end position="115"/>
    </location>
</feature>
<feature type="compositionally biased region" description="Polar residues" evidence="1">
    <location>
        <begin position="66"/>
        <end position="86"/>
    </location>
</feature>
<name>A0A166X781_9AGAM</name>
<feature type="compositionally biased region" description="Polar residues" evidence="1">
    <location>
        <begin position="478"/>
        <end position="498"/>
    </location>
</feature>
<dbReference type="AlphaFoldDB" id="A0A166X781"/>
<feature type="region of interest" description="Disordered" evidence="1">
    <location>
        <begin position="454"/>
        <end position="527"/>
    </location>
</feature>
<feature type="compositionally biased region" description="Pro residues" evidence="1">
    <location>
        <begin position="499"/>
        <end position="508"/>
    </location>
</feature>
<feature type="compositionally biased region" description="Polar residues" evidence="1">
    <location>
        <begin position="34"/>
        <end position="46"/>
    </location>
</feature>
<feature type="region of interest" description="Disordered" evidence="1">
    <location>
        <begin position="131"/>
        <end position="165"/>
    </location>
</feature>
<evidence type="ECO:0000313" key="3">
    <source>
        <dbReference type="Proteomes" id="UP000076532"/>
    </source>
</evidence>
<evidence type="ECO:0000256" key="1">
    <source>
        <dbReference type="SAM" id="MobiDB-lite"/>
    </source>
</evidence>
<dbReference type="EMBL" id="KV417480">
    <property type="protein sequence ID" value="KZP34492.1"/>
    <property type="molecule type" value="Genomic_DNA"/>
</dbReference>
<dbReference type="Proteomes" id="UP000076532">
    <property type="component" value="Unassembled WGS sequence"/>
</dbReference>
<reference evidence="2 3" key="1">
    <citation type="journal article" date="2016" name="Mol. Biol. Evol.">
        <title>Comparative Genomics of Early-Diverging Mushroom-Forming Fungi Provides Insights into the Origins of Lignocellulose Decay Capabilities.</title>
        <authorList>
            <person name="Nagy L.G."/>
            <person name="Riley R."/>
            <person name="Tritt A."/>
            <person name="Adam C."/>
            <person name="Daum C."/>
            <person name="Floudas D."/>
            <person name="Sun H."/>
            <person name="Yadav J.S."/>
            <person name="Pangilinan J."/>
            <person name="Larsson K.H."/>
            <person name="Matsuura K."/>
            <person name="Barry K."/>
            <person name="Labutti K."/>
            <person name="Kuo R."/>
            <person name="Ohm R.A."/>
            <person name="Bhattacharya S.S."/>
            <person name="Shirouzu T."/>
            <person name="Yoshinaga Y."/>
            <person name="Martin F.M."/>
            <person name="Grigoriev I.V."/>
            <person name="Hibbett D.S."/>
        </authorList>
    </citation>
    <scope>NUCLEOTIDE SEQUENCE [LARGE SCALE GENOMIC DNA]</scope>
    <source>
        <strain evidence="2 3">CBS 109695</strain>
    </source>
</reference>
<accession>A0A166X781</accession>
<evidence type="ECO:0000313" key="2">
    <source>
        <dbReference type="EMBL" id="KZP34492.1"/>
    </source>
</evidence>
<dbReference type="OrthoDB" id="2434934at2759"/>
<protein>
    <submittedName>
        <fullName evidence="2">Uncharacterized protein</fullName>
    </submittedName>
</protein>
<organism evidence="2 3">
    <name type="scientific">Athelia psychrophila</name>
    <dbReference type="NCBI Taxonomy" id="1759441"/>
    <lineage>
        <taxon>Eukaryota</taxon>
        <taxon>Fungi</taxon>
        <taxon>Dikarya</taxon>
        <taxon>Basidiomycota</taxon>
        <taxon>Agaricomycotina</taxon>
        <taxon>Agaricomycetes</taxon>
        <taxon>Agaricomycetidae</taxon>
        <taxon>Atheliales</taxon>
        <taxon>Atheliaceae</taxon>
        <taxon>Athelia</taxon>
    </lineage>
</organism>
<proteinExistence type="predicted"/>
<keyword evidence="3" id="KW-1185">Reference proteome</keyword>